<organism evidence="5 6">
    <name type="scientific">Litoreibacter roseus</name>
    <dbReference type="NCBI Taxonomy" id="2601869"/>
    <lineage>
        <taxon>Bacteria</taxon>
        <taxon>Pseudomonadati</taxon>
        <taxon>Pseudomonadota</taxon>
        <taxon>Alphaproteobacteria</taxon>
        <taxon>Rhodobacterales</taxon>
        <taxon>Roseobacteraceae</taxon>
        <taxon>Litoreibacter</taxon>
    </lineage>
</organism>
<protein>
    <recommendedName>
        <fullName evidence="4">HTH araC/xylS-type domain-containing protein</fullName>
    </recommendedName>
</protein>
<evidence type="ECO:0000259" key="4">
    <source>
        <dbReference type="PROSITE" id="PS01124"/>
    </source>
</evidence>
<evidence type="ECO:0000256" key="1">
    <source>
        <dbReference type="ARBA" id="ARBA00023015"/>
    </source>
</evidence>
<gene>
    <name evidence="5" type="ORF">KIN_02330</name>
</gene>
<dbReference type="SMART" id="SM00342">
    <property type="entry name" value="HTH_ARAC"/>
    <property type="match status" value="1"/>
</dbReference>
<accession>A0A6N6JCL5</accession>
<evidence type="ECO:0000256" key="3">
    <source>
        <dbReference type="ARBA" id="ARBA00023163"/>
    </source>
</evidence>
<keyword evidence="1" id="KW-0805">Transcription regulation</keyword>
<sequence>MADKSDDYVFHIPGAVGSVVNYLTPRGHVCETLGLTAMAMPPGRVDVRLEVDRIGLNVLPFGPDEITRFRFCGRNEIATADLGARQIFYSPGDLDLVCRNPNWEYLVEIDPKAATSLAAEALDGLAVFDGELRAGQDPEIAQLAVLSIRHLRFGPPDPLYVQGLAIAMLARTLTPPCREVSTKGTAPRIARAIDHIEAHLGDNLSVAEIAAVAAMSPSWFQSAFRTTMGQPVFAYIRERRLERARILLADQRLSLSQIAHKSGFSGHSHMTRLFRARYGISPKEMR</sequence>
<dbReference type="GO" id="GO:0043565">
    <property type="term" value="F:sequence-specific DNA binding"/>
    <property type="evidence" value="ECO:0007669"/>
    <property type="project" value="InterPro"/>
</dbReference>
<evidence type="ECO:0000313" key="5">
    <source>
        <dbReference type="EMBL" id="GFE63159.1"/>
    </source>
</evidence>
<keyword evidence="6" id="KW-1185">Reference proteome</keyword>
<dbReference type="InterPro" id="IPR009057">
    <property type="entry name" value="Homeodomain-like_sf"/>
</dbReference>
<dbReference type="GO" id="GO:0003700">
    <property type="term" value="F:DNA-binding transcription factor activity"/>
    <property type="evidence" value="ECO:0007669"/>
    <property type="project" value="InterPro"/>
</dbReference>
<dbReference type="Gene3D" id="1.10.10.60">
    <property type="entry name" value="Homeodomain-like"/>
    <property type="match status" value="2"/>
</dbReference>
<dbReference type="PROSITE" id="PS01124">
    <property type="entry name" value="HTH_ARAC_FAMILY_2"/>
    <property type="match status" value="1"/>
</dbReference>
<dbReference type="OrthoDB" id="9793400at2"/>
<evidence type="ECO:0000256" key="2">
    <source>
        <dbReference type="ARBA" id="ARBA00023125"/>
    </source>
</evidence>
<keyword evidence="3" id="KW-0804">Transcription</keyword>
<name>A0A6N6JCL5_9RHOB</name>
<dbReference type="EMBL" id="BLJE01000001">
    <property type="protein sequence ID" value="GFE63159.1"/>
    <property type="molecule type" value="Genomic_DNA"/>
</dbReference>
<dbReference type="PANTHER" id="PTHR46796:SF6">
    <property type="entry name" value="ARAC SUBFAMILY"/>
    <property type="match status" value="1"/>
</dbReference>
<dbReference type="AlphaFoldDB" id="A0A6N6JCL5"/>
<evidence type="ECO:0000313" key="6">
    <source>
        <dbReference type="Proteomes" id="UP000436822"/>
    </source>
</evidence>
<comment type="caution">
    <text evidence="5">The sequence shown here is derived from an EMBL/GenBank/DDBJ whole genome shotgun (WGS) entry which is preliminary data.</text>
</comment>
<dbReference type="InterPro" id="IPR050204">
    <property type="entry name" value="AraC_XylS_family_regulators"/>
</dbReference>
<dbReference type="PANTHER" id="PTHR46796">
    <property type="entry name" value="HTH-TYPE TRANSCRIPTIONAL ACTIVATOR RHAS-RELATED"/>
    <property type="match status" value="1"/>
</dbReference>
<dbReference type="Pfam" id="PF12833">
    <property type="entry name" value="HTH_18"/>
    <property type="match status" value="1"/>
</dbReference>
<dbReference type="SUPFAM" id="SSF46689">
    <property type="entry name" value="Homeodomain-like"/>
    <property type="match status" value="2"/>
</dbReference>
<proteinExistence type="predicted"/>
<reference evidence="5 6" key="1">
    <citation type="submission" date="2019-12" db="EMBL/GenBank/DDBJ databases">
        <title>Litoreibacter badius sp. nov., a novel bacteriochlorophyll a-containing bacterium in the genus Litoreibacter.</title>
        <authorList>
            <person name="Kanamuro M."/>
            <person name="Takabe Y."/>
            <person name="Mori K."/>
            <person name="Takaichi S."/>
            <person name="Hanada S."/>
        </authorList>
    </citation>
    <scope>NUCLEOTIDE SEQUENCE [LARGE SCALE GENOMIC DNA]</scope>
    <source>
        <strain evidence="5 6">K6</strain>
    </source>
</reference>
<dbReference type="Proteomes" id="UP000436822">
    <property type="component" value="Unassembled WGS sequence"/>
</dbReference>
<feature type="domain" description="HTH araC/xylS-type" evidence="4">
    <location>
        <begin position="190"/>
        <end position="286"/>
    </location>
</feature>
<dbReference type="RefSeq" id="WP_159804125.1">
    <property type="nucleotide sequence ID" value="NZ_BLJE01000001.1"/>
</dbReference>
<dbReference type="InterPro" id="IPR018060">
    <property type="entry name" value="HTH_AraC"/>
</dbReference>
<keyword evidence="2" id="KW-0238">DNA-binding</keyword>